<name>A0A9D1HM70_9FIRM</name>
<sequence>MKLSRKLKMLGIGTCVAATIVVGGTSGASARALLESYSSVDKSGTNVGASVETYSEAWTNGVNQIVGINMCEITPNIGYVANRNVGVSDDFKRIEIECDIKRVNQTDHFYKEHVYFR</sequence>
<reference evidence="1" key="2">
    <citation type="journal article" date="2021" name="PeerJ">
        <title>Extensive microbial diversity within the chicken gut microbiome revealed by metagenomics and culture.</title>
        <authorList>
            <person name="Gilroy R."/>
            <person name="Ravi A."/>
            <person name="Getino M."/>
            <person name="Pursley I."/>
            <person name="Horton D.L."/>
            <person name="Alikhan N.F."/>
            <person name="Baker D."/>
            <person name="Gharbi K."/>
            <person name="Hall N."/>
            <person name="Watson M."/>
            <person name="Adriaenssens E.M."/>
            <person name="Foster-Nyarko E."/>
            <person name="Jarju S."/>
            <person name="Secka A."/>
            <person name="Antonio M."/>
            <person name="Oren A."/>
            <person name="Chaudhuri R.R."/>
            <person name="La Ragione R."/>
            <person name="Hildebrand F."/>
            <person name="Pallen M.J."/>
        </authorList>
    </citation>
    <scope>NUCLEOTIDE SEQUENCE</scope>
    <source>
        <strain evidence="1">CHK195-11698</strain>
    </source>
</reference>
<comment type="caution">
    <text evidence="1">The sequence shown here is derived from an EMBL/GenBank/DDBJ whole genome shotgun (WGS) entry which is preliminary data.</text>
</comment>
<dbReference type="AlphaFoldDB" id="A0A9D1HM70"/>
<protein>
    <submittedName>
        <fullName evidence="1">Uncharacterized protein</fullName>
    </submittedName>
</protein>
<evidence type="ECO:0000313" key="2">
    <source>
        <dbReference type="Proteomes" id="UP000824175"/>
    </source>
</evidence>
<dbReference type="Proteomes" id="UP000824175">
    <property type="component" value="Unassembled WGS sequence"/>
</dbReference>
<accession>A0A9D1HM70</accession>
<proteinExistence type="predicted"/>
<organism evidence="1 2">
    <name type="scientific">Candidatus Fimiplasma intestinipullorum</name>
    <dbReference type="NCBI Taxonomy" id="2840825"/>
    <lineage>
        <taxon>Bacteria</taxon>
        <taxon>Bacillati</taxon>
        <taxon>Bacillota</taxon>
        <taxon>Clostridia</taxon>
        <taxon>Eubacteriales</taxon>
        <taxon>Candidatus Fimiplasma</taxon>
    </lineage>
</organism>
<reference evidence="1" key="1">
    <citation type="submission" date="2020-10" db="EMBL/GenBank/DDBJ databases">
        <authorList>
            <person name="Gilroy R."/>
        </authorList>
    </citation>
    <scope>NUCLEOTIDE SEQUENCE</scope>
    <source>
        <strain evidence="1">CHK195-11698</strain>
    </source>
</reference>
<evidence type="ECO:0000313" key="1">
    <source>
        <dbReference type="EMBL" id="HIU13250.1"/>
    </source>
</evidence>
<dbReference type="EMBL" id="DVMJ01000033">
    <property type="protein sequence ID" value="HIU13250.1"/>
    <property type="molecule type" value="Genomic_DNA"/>
</dbReference>
<gene>
    <name evidence="1" type="ORF">IAD15_04190</name>
</gene>